<dbReference type="RefSeq" id="WP_102245700.1">
    <property type="nucleotide sequence ID" value="NZ_CP025682.1"/>
</dbReference>
<dbReference type="AlphaFoldDB" id="A0A2I6S2Y1"/>
<evidence type="ECO:0000313" key="7">
    <source>
        <dbReference type="Proteomes" id="UP000242205"/>
    </source>
</evidence>
<evidence type="ECO:0000313" key="6">
    <source>
        <dbReference type="EMBL" id="AUN93626.1"/>
    </source>
</evidence>
<evidence type="ECO:0000259" key="5">
    <source>
        <dbReference type="Pfam" id="PF13847"/>
    </source>
</evidence>
<keyword evidence="1 6" id="KW-0489">Methyltransferase</keyword>
<accession>A0A2I6S2Y1</accession>
<gene>
    <name evidence="6" type="ORF">C0099_00950</name>
</gene>
<dbReference type="InterPro" id="IPR029063">
    <property type="entry name" value="SAM-dependent_MTases_sf"/>
</dbReference>
<feature type="signal peptide" evidence="4">
    <location>
        <begin position="1"/>
        <end position="24"/>
    </location>
</feature>
<dbReference type="InterPro" id="IPR026170">
    <property type="entry name" value="FAM173A/B"/>
</dbReference>
<keyword evidence="3" id="KW-0949">S-adenosyl-L-methionine</keyword>
<evidence type="ECO:0000256" key="2">
    <source>
        <dbReference type="ARBA" id="ARBA00022679"/>
    </source>
</evidence>
<dbReference type="GO" id="GO:0016279">
    <property type="term" value="F:protein-lysine N-methyltransferase activity"/>
    <property type="evidence" value="ECO:0007669"/>
    <property type="project" value="InterPro"/>
</dbReference>
<proteinExistence type="predicted"/>
<evidence type="ECO:0000256" key="1">
    <source>
        <dbReference type="ARBA" id="ARBA00022603"/>
    </source>
</evidence>
<name>A0A2I6S2Y1_9RHOO</name>
<dbReference type="CDD" id="cd02440">
    <property type="entry name" value="AdoMet_MTases"/>
    <property type="match status" value="1"/>
</dbReference>
<dbReference type="OrthoDB" id="281208at2"/>
<sequence>MKLHATSMLIATVGVLLIGASVWAQNTDTDTSSSEPRYGQEGKDVVWVPTADSLVARMLDMAEATPDDVLVDLGSGDGRTVIAAARRGVPARGIEYNPELVEVSRRAAEKAGVTDLARFEEGDIFESDFSEATVVTLFLLPALNLRLRPILLDMKPGTRVVSNSFDMGEWQPDDQVEAEQSACQTWCRAYKWVVPAKVDGRWRMDGGELVLRQTFQMLEGTLRSEGRAVELSEARMHGARIRFSADGRDYVGKVSGDTMRGTIDGDTPWSATR</sequence>
<feature type="chain" id="PRO_5014468109" evidence="4">
    <location>
        <begin position="25"/>
        <end position="273"/>
    </location>
</feature>
<dbReference type="Pfam" id="PF13847">
    <property type="entry name" value="Methyltransf_31"/>
    <property type="match status" value="1"/>
</dbReference>
<dbReference type="SUPFAM" id="SSF53335">
    <property type="entry name" value="S-adenosyl-L-methionine-dependent methyltransferases"/>
    <property type="match status" value="1"/>
</dbReference>
<dbReference type="EMBL" id="CP025682">
    <property type="protein sequence ID" value="AUN93626.1"/>
    <property type="molecule type" value="Genomic_DNA"/>
</dbReference>
<organism evidence="6 7">
    <name type="scientific">Pseudazoarcus pumilus</name>
    <dbReference type="NCBI Taxonomy" id="2067960"/>
    <lineage>
        <taxon>Bacteria</taxon>
        <taxon>Pseudomonadati</taxon>
        <taxon>Pseudomonadota</taxon>
        <taxon>Betaproteobacteria</taxon>
        <taxon>Rhodocyclales</taxon>
        <taxon>Zoogloeaceae</taxon>
        <taxon>Pseudazoarcus</taxon>
    </lineage>
</organism>
<dbReference type="InterPro" id="IPR025714">
    <property type="entry name" value="Methyltranfer_dom"/>
</dbReference>
<dbReference type="Gene3D" id="3.40.50.150">
    <property type="entry name" value="Vaccinia Virus protein VP39"/>
    <property type="match status" value="1"/>
</dbReference>
<dbReference type="GO" id="GO:0032259">
    <property type="term" value="P:methylation"/>
    <property type="evidence" value="ECO:0007669"/>
    <property type="project" value="UniProtKB-KW"/>
</dbReference>
<dbReference type="PANTHER" id="PTHR13610">
    <property type="entry name" value="METHYLTRANSFERASE DOMAIN-CONTAINING PROTEIN"/>
    <property type="match status" value="1"/>
</dbReference>
<evidence type="ECO:0000256" key="4">
    <source>
        <dbReference type="SAM" id="SignalP"/>
    </source>
</evidence>
<reference evidence="6 7" key="1">
    <citation type="submission" date="2018-01" db="EMBL/GenBank/DDBJ databases">
        <authorList>
            <person name="Fu G.-Y."/>
        </authorList>
    </citation>
    <scope>NUCLEOTIDE SEQUENCE [LARGE SCALE GENOMIC DNA]</scope>
    <source>
        <strain evidence="6 7">SY39</strain>
    </source>
</reference>
<keyword evidence="4" id="KW-0732">Signal</keyword>
<keyword evidence="2 6" id="KW-0808">Transferase</keyword>
<protein>
    <submittedName>
        <fullName evidence="6">SAM-dependent methyltransferase</fullName>
    </submittedName>
</protein>
<keyword evidence="7" id="KW-1185">Reference proteome</keyword>
<dbReference type="PANTHER" id="PTHR13610:SF11">
    <property type="entry name" value="METHYLTRANSFERASE DOMAIN-CONTAINING PROTEIN"/>
    <property type="match status" value="1"/>
</dbReference>
<dbReference type="KEGG" id="atw:C0099_00950"/>
<evidence type="ECO:0000256" key="3">
    <source>
        <dbReference type="ARBA" id="ARBA00022691"/>
    </source>
</evidence>
<dbReference type="Proteomes" id="UP000242205">
    <property type="component" value="Chromosome"/>
</dbReference>
<feature type="domain" description="Methyltransferase" evidence="5">
    <location>
        <begin position="67"/>
        <end position="188"/>
    </location>
</feature>